<dbReference type="Proteomes" id="UP001341281">
    <property type="component" value="Chromosome 10"/>
</dbReference>
<evidence type="ECO:0000313" key="2">
    <source>
        <dbReference type="EMBL" id="WVZ98272.1"/>
    </source>
</evidence>
<accession>A0AAQ3UXI1</accession>
<sequence length="250" mass="26146">MSKQEAGAGSIPFPLELLPPFPYPNACTRQQNIGFPFLRRYSIPNKPLEVVDLAVTRTLHSYPLVFLFPSILISLPLSFPLHFVSSGRARYGGGQGERCGAWGPGQEQRRARQGRQAPRRAGCGGRHARRGGARGAGQERRRAGQARLRAGYGGHARQCGSGEAAPAAVHCHTCPTLALRGHLRCRHQDLGGCRAGARGQSVQGRGAQHGGGSHSHRAGAGAAVGDNWSVGGKAARPGDGCADVSTGGAA</sequence>
<feature type="region of interest" description="Disordered" evidence="1">
    <location>
        <begin position="99"/>
        <end position="149"/>
    </location>
</feature>
<reference evidence="2 3" key="1">
    <citation type="submission" date="2024-02" db="EMBL/GenBank/DDBJ databases">
        <title>High-quality chromosome-scale genome assembly of Pensacola bahiagrass (Paspalum notatum Flugge var. saurae).</title>
        <authorList>
            <person name="Vega J.M."/>
            <person name="Podio M."/>
            <person name="Orjuela J."/>
            <person name="Siena L.A."/>
            <person name="Pessino S.C."/>
            <person name="Combes M.C."/>
            <person name="Mariac C."/>
            <person name="Albertini E."/>
            <person name="Pupilli F."/>
            <person name="Ortiz J.P.A."/>
            <person name="Leblanc O."/>
        </authorList>
    </citation>
    <scope>NUCLEOTIDE SEQUENCE [LARGE SCALE GENOMIC DNA]</scope>
    <source>
        <strain evidence="2">R1</strain>
        <tissue evidence="2">Leaf</tissue>
    </source>
</reference>
<evidence type="ECO:0000256" key="1">
    <source>
        <dbReference type="SAM" id="MobiDB-lite"/>
    </source>
</evidence>
<protein>
    <submittedName>
        <fullName evidence="2">Uncharacterized protein</fullName>
    </submittedName>
</protein>
<feature type="region of interest" description="Disordered" evidence="1">
    <location>
        <begin position="196"/>
        <end position="225"/>
    </location>
</feature>
<organism evidence="2 3">
    <name type="scientific">Paspalum notatum var. saurae</name>
    <dbReference type="NCBI Taxonomy" id="547442"/>
    <lineage>
        <taxon>Eukaryota</taxon>
        <taxon>Viridiplantae</taxon>
        <taxon>Streptophyta</taxon>
        <taxon>Embryophyta</taxon>
        <taxon>Tracheophyta</taxon>
        <taxon>Spermatophyta</taxon>
        <taxon>Magnoliopsida</taxon>
        <taxon>Liliopsida</taxon>
        <taxon>Poales</taxon>
        <taxon>Poaceae</taxon>
        <taxon>PACMAD clade</taxon>
        <taxon>Panicoideae</taxon>
        <taxon>Andropogonodae</taxon>
        <taxon>Paspaleae</taxon>
        <taxon>Paspalinae</taxon>
        <taxon>Paspalum</taxon>
    </lineage>
</organism>
<proteinExistence type="predicted"/>
<dbReference type="AlphaFoldDB" id="A0AAQ3UXI1"/>
<keyword evidence="3" id="KW-1185">Reference proteome</keyword>
<name>A0AAQ3UXI1_PASNO</name>
<evidence type="ECO:0000313" key="3">
    <source>
        <dbReference type="Proteomes" id="UP001341281"/>
    </source>
</evidence>
<gene>
    <name evidence="2" type="ORF">U9M48_043735</name>
</gene>
<dbReference type="EMBL" id="CP144754">
    <property type="protein sequence ID" value="WVZ98272.1"/>
    <property type="molecule type" value="Genomic_DNA"/>
</dbReference>